<dbReference type="AlphaFoldDB" id="A0A4Y2MHH3"/>
<accession>A0A4Y2MHH3</accession>
<dbReference type="GO" id="GO:0003676">
    <property type="term" value="F:nucleic acid binding"/>
    <property type="evidence" value="ECO:0007669"/>
    <property type="project" value="InterPro"/>
</dbReference>
<organism evidence="1 2">
    <name type="scientific">Araneus ventricosus</name>
    <name type="common">Orbweaver spider</name>
    <name type="synonym">Epeira ventricosa</name>
    <dbReference type="NCBI Taxonomy" id="182803"/>
    <lineage>
        <taxon>Eukaryota</taxon>
        <taxon>Metazoa</taxon>
        <taxon>Ecdysozoa</taxon>
        <taxon>Arthropoda</taxon>
        <taxon>Chelicerata</taxon>
        <taxon>Arachnida</taxon>
        <taxon>Araneae</taxon>
        <taxon>Araneomorphae</taxon>
        <taxon>Entelegynae</taxon>
        <taxon>Araneoidea</taxon>
        <taxon>Araneidae</taxon>
        <taxon>Araneus</taxon>
    </lineage>
</organism>
<sequence>MKNVPPNGKEDGHCITTMLPPTHRLFAEKNILLLHQPPYSPDLAPSDFWLCPKITMGLKGNRFDTVEVTKNKATAELRKIPQRTFIFVSSNGRSGGPSVCVLKEPTLKAIK</sequence>
<proteinExistence type="predicted"/>
<reference evidence="1 2" key="1">
    <citation type="journal article" date="2019" name="Sci. Rep.">
        <title>Orb-weaving spider Araneus ventricosus genome elucidates the spidroin gene catalogue.</title>
        <authorList>
            <person name="Kono N."/>
            <person name="Nakamura H."/>
            <person name="Ohtoshi R."/>
            <person name="Moran D.A.P."/>
            <person name="Shinohara A."/>
            <person name="Yoshida Y."/>
            <person name="Fujiwara M."/>
            <person name="Mori M."/>
            <person name="Tomita M."/>
            <person name="Arakawa K."/>
        </authorList>
    </citation>
    <scope>NUCLEOTIDE SEQUENCE [LARGE SCALE GENOMIC DNA]</scope>
</reference>
<evidence type="ECO:0008006" key="3">
    <source>
        <dbReference type="Google" id="ProtNLM"/>
    </source>
</evidence>
<comment type="caution">
    <text evidence="1">The sequence shown here is derived from an EMBL/GenBank/DDBJ whole genome shotgun (WGS) entry which is preliminary data.</text>
</comment>
<dbReference type="Proteomes" id="UP000499080">
    <property type="component" value="Unassembled WGS sequence"/>
</dbReference>
<evidence type="ECO:0000313" key="1">
    <source>
        <dbReference type="EMBL" id="GBN25207.1"/>
    </source>
</evidence>
<dbReference type="InterPro" id="IPR036397">
    <property type="entry name" value="RNaseH_sf"/>
</dbReference>
<protein>
    <recommendedName>
        <fullName evidence="3">Tc1-like transposase DDE domain-containing protein</fullName>
    </recommendedName>
</protein>
<name>A0A4Y2MHH3_ARAVE</name>
<keyword evidence="2" id="KW-1185">Reference proteome</keyword>
<dbReference type="OrthoDB" id="6513831at2759"/>
<dbReference type="Gene3D" id="3.30.420.10">
    <property type="entry name" value="Ribonuclease H-like superfamily/Ribonuclease H"/>
    <property type="match status" value="1"/>
</dbReference>
<gene>
    <name evidence="1" type="ORF">AVEN_114252_1</name>
</gene>
<dbReference type="EMBL" id="BGPR01007215">
    <property type="protein sequence ID" value="GBN25207.1"/>
    <property type="molecule type" value="Genomic_DNA"/>
</dbReference>
<evidence type="ECO:0000313" key="2">
    <source>
        <dbReference type="Proteomes" id="UP000499080"/>
    </source>
</evidence>